<keyword evidence="2" id="KW-1133">Transmembrane helix</keyword>
<feature type="region of interest" description="Disordered" evidence="1">
    <location>
        <begin position="88"/>
        <end position="114"/>
    </location>
</feature>
<evidence type="ECO:0000256" key="1">
    <source>
        <dbReference type="SAM" id="MobiDB-lite"/>
    </source>
</evidence>
<gene>
    <name evidence="3" type="ORF">CLTHE_27510</name>
</gene>
<evidence type="ECO:0000256" key="2">
    <source>
        <dbReference type="SAM" id="Phobius"/>
    </source>
</evidence>
<dbReference type="EMBL" id="LTAY01000081">
    <property type="protein sequence ID" value="OPX46530.1"/>
    <property type="molecule type" value="Genomic_DNA"/>
</dbReference>
<name>A0A1V4SRM3_9CLOT</name>
<keyword evidence="2" id="KW-0472">Membrane</keyword>
<accession>A0A1V4SRM3</accession>
<dbReference type="Proteomes" id="UP000191448">
    <property type="component" value="Unassembled WGS sequence"/>
</dbReference>
<proteinExistence type="predicted"/>
<feature type="transmembrane region" description="Helical" evidence="2">
    <location>
        <begin position="60"/>
        <end position="80"/>
    </location>
</feature>
<comment type="caution">
    <text evidence="3">The sequence shown here is derived from an EMBL/GenBank/DDBJ whole genome shotgun (WGS) entry which is preliminary data.</text>
</comment>
<evidence type="ECO:0000313" key="3">
    <source>
        <dbReference type="EMBL" id="OPX46530.1"/>
    </source>
</evidence>
<feature type="compositionally biased region" description="Basic residues" evidence="1">
    <location>
        <begin position="93"/>
        <end position="107"/>
    </location>
</feature>
<feature type="transmembrane region" description="Helical" evidence="2">
    <location>
        <begin position="6"/>
        <end position="25"/>
    </location>
</feature>
<feature type="transmembrane region" description="Helical" evidence="2">
    <location>
        <begin position="37"/>
        <end position="54"/>
    </location>
</feature>
<keyword evidence="2" id="KW-0812">Transmembrane</keyword>
<organism evidence="3 4">
    <name type="scientific">Clostridium thermobutyricum DSM 4928</name>
    <dbReference type="NCBI Taxonomy" id="1121339"/>
    <lineage>
        <taxon>Bacteria</taxon>
        <taxon>Bacillati</taxon>
        <taxon>Bacillota</taxon>
        <taxon>Clostridia</taxon>
        <taxon>Eubacteriales</taxon>
        <taxon>Clostridiaceae</taxon>
        <taxon>Clostridium</taxon>
    </lineage>
</organism>
<dbReference type="RefSeq" id="WP_002598176.1">
    <property type="nucleotide sequence ID" value="NZ_LTAY01000081.1"/>
</dbReference>
<reference evidence="3 4" key="1">
    <citation type="submission" date="2016-02" db="EMBL/GenBank/DDBJ databases">
        <title>Genome sequence of Clostridium thermobutyricum DSM 4928.</title>
        <authorList>
            <person name="Poehlein A."/>
            <person name="Daniel R."/>
        </authorList>
    </citation>
    <scope>NUCLEOTIDE SEQUENCE [LARGE SCALE GENOMIC DNA]</scope>
    <source>
        <strain evidence="3 4">DSM 4928</strain>
    </source>
</reference>
<evidence type="ECO:0000313" key="4">
    <source>
        <dbReference type="Proteomes" id="UP000191448"/>
    </source>
</evidence>
<protein>
    <submittedName>
        <fullName evidence="3">Uncharacterized protein</fullName>
    </submittedName>
</protein>
<sequence length="114" mass="12738">MVSIITTVISYIVLLAVSVGLIFLGKMYVFPKVRVNKFIPLAVAIILLVIQFTGKVTNTWIGIVFTIIILVSVFWFLDILQTGGPKAKEKQIKMKPKAKPNRVKHMKDKGNPKA</sequence>
<dbReference type="AlphaFoldDB" id="A0A1V4SRM3"/>